<dbReference type="Proteomes" id="UP000198211">
    <property type="component" value="Unassembled WGS sequence"/>
</dbReference>
<name>A0A225V411_9STRA</name>
<sequence length="296" mass="33007">LKEEVRQLQHELAQLNPIPQVACANVAMTAAIRQQQLQVAGAQSAFSPLLEPHPLYSRIYLNKNWDDRSKTLVGLREQKFKTALQYVKARSQMATSQLSDERFENANGDVCCVIFQTIHLEGVNSLQQAYNALLFSINSAEISISERLGHLTVRDDYEDPEGNISNGRLVSTNDDGISTEMNCIMMTQLFDSSDGICGESCGIVVIDSVDEDDLYPYLPSERVRKDVSAAFVLTPEKSKNGEKELGVTLRRAAFVKIHRPKFELSEASWQVLQQDAAVWGEVVVRSIRSLVYAGPL</sequence>
<organism evidence="1 2">
    <name type="scientific">Phytophthora megakarya</name>
    <dbReference type="NCBI Taxonomy" id="4795"/>
    <lineage>
        <taxon>Eukaryota</taxon>
        <taxon>Sar</taxon>
        <taxon>Stramenopiles</taxon>
        <taxon>Oomycota</taxon>
        <taxon>Peronosporomycetes</taxon>
        <taxon>Peronosporales</taxon>
        <taxon>Peronosporaceae</taxon>
        <taxon>Phytophthora</taxon>
    </lineage>
</organism>
<feature type="non-terminal residue" evidence="1">
    <location>
        <position position="1"/>
    </location>
</feature>
<accession>A0A225V411</accession>
<evidence type="ECO:0000313" key="2">
    <source>
        <dbReference type="Proteomes" id="UP000198211"/>
    </source>
</evidence>
<dbReference type="AlphaFoldDB" id="A0A225V411"/>
<gene>
    <name evidence="1" type="ORF">PHMEG_00028840</name>
</gene>
<dbReference type="OrthoDB" id="101358at2759"/>
<reference evidence="2" key="1">
    <citation type="submission" date="2017-03" db="EMBL/GenBank/DDBJ databases">
        <title>Phytopthora megakarya and P. palmivora, two closely related causual agents of cacao black pod achieved similar genome size and gene model numbers by different mechanisms.</title>
        <authorList>
            <person name="Ali S."/>
            <person name="Shao J."/>
            <person name="Larry D.J."/>
            <person name="Kronmiller B."/>
            <person name="Shen D."/>
            <person name="Strem M.D."/>
            <person name="Melnick R.L."/>
            <person name="Guiltinan M.J."/>
            <person name="Tyler B.M."/>
            <person name="Meinhardt L.W."/>
            <person name="Bailey B.A."/>
        </authorList>
    </citation>
    <scope>NUCLEOTIDE SEQUENCE [LARGE SCALE GENOMIC DNA]</scope>
    <source>
        <strain evidence="2">zdho120</strain>
    </source>
</reference>
<proteinExistence type="predicted"/>
<comment type="caution">
    <text evidence="1">The sequence shown here is derived from an EMBL/GenBank/DDBJ whole genome shotgun (WGS) entry which is preliminary data.</text>
</comment>
<evidence type="ECO:0000313" key="1">
    <source>
        <dbReference type="EMBL" id="OWZ00052.1"/>
    </source>
</evidence>
<dbReference type="EMBL" id="NBNE01007941">
    <property type="protein sequence ID" value="OWZ00052.1"/>
    <property type="molecule type" value="Genomic_DNA"/>
</dbReference>
<protein>
    <submittedName>
        <fullName evidence="1">Uncharacterized protein</fullName>
    </submittedName>
</protein>
<keyword evidence="2" id="KW-1185">Reference proteome</keyword>